<reference evidence="2 3" key="1">
    <citation type="submission" date="2021-05" db="EMBL/GenBank/DDBJ databases">
        <title>Genetic and Functional Diversity in Clade A Lucinid endosymbionts from the Bahamas.</title>
        <authorList>
            <person name="Giani N.M."/>
            <person name="Engel A.S."/>
            <person name="Campbell B.J."/>
        </authorList>
    </citation>
    <scope>NUCLEOTIDE SEQUENCE [LARGE SCALE GENOMIC DNA]</scope>
    <source>
        <strain evidence="2">LUC16012Gg_MoonRockCtena</strain>
    </source>
</reference>
<keyword evidence="1" id="KW-0732">Signal</keyword>
<proteinExistence type="predicted"/>
<dbReference type="InterPro" id="IPR045748">
    <property type="entry name" value="DcaP"/>
</dbReference>
<dbReference type="Proteomes" id="UP000770889">
    <property type="component" value="Unassembled WGS sequence"/>
</dbReference>
<dbReference type="AlphaFoldDB" id="A0A944M6T7"/>
<comment type="caution">
    <text evidence="2">The sequence shown here is derived from an EMBL/GenBank/DDBJ whole genome shotgun (WGS) entry which is preliminary data.</text>
</comment>
<accession>A0A944M6T7</accession>
<protein>
    <submittedName>
        <fullName evidence="2">Porin</fullName>
    </submittedName>
</protein>
<name>A0A944M6T7_9GAMM</name>
<dbReference type="InterPro" id="IPR023614">
    <property type="entry name" value="Porin_dom_sf"/>
</dbReference>
<evidence type="ECO:0000313" key="2">
    <source>
        <dbReference type="EMBL" id="MBT2989051.1"/>
    </source>
</evidence>
<dbReference type="Pfam" id="PF19577">
    <property type="entry name" value="DcaP"/>
    <property type="match status" value="1"/>
</dbReference>
<gene>
    <name evidence="2" type="ORF">KME65_08795</name>
</gene>
<dbReference type="EMBL" id="JAHHGM010000006">
    <property type="protein sequence ID" value="MBT2989051.1"/>
    <property type="molecule type" value="Genomic_DNA"/>
</dbReference>
<dbReference type="SUPFAM" id="SSF56935">
    <property type="entry name" value="Porins"/>
    <property type="match status" value="1"/>
</dbReference>
<evidence type="ECO:0000313" key="3">
    <source>
        <dbReference type="Proteomes" id="UP000770889"/>
    </source>
</evidence>
<organism evidence="2 3">
    <name type="scientific">Candidatus Thiodiazotropha taylori</name>
    <dbReference type="NCBI Taxonomy" id="2792791"/>
    <lineage>
        <taxon>Bacteria</taxon>
        <taxon>Pseudomonadati</taxon>
        <taxon>Pseudomonadota</taxon>
        <taxon>Gammaproteobacteria</taxon>
        <taxon>Chromatiales</taxon>
        <taxon>Sedimenticolaceae</taxon>
        <taxon>Candidatus Thiodiazotropha</taxon>
    </lineage>
</organism>
<dbReference type="Gene3D" id="2.40.160.10">
    <property type="entry name" value="Porin"/>
    <property type="match status" value="1"/>
</dbReference>
<evidence type="ECO:0000256" key="1">
    <source>
        <dbReference type="SAM" id="SignalP"/>
    </source>
</evidence>
<feature type="signal peptide" evidence="1">
    <location>
        <begin position="1"/>
        <end position="26"/>
    </location>
</feature>
<feature type="chain" id="PRO_5036931084" evidence="1">
    <location>
        <begin position="27"/>
        <end position="387"/>
    </location>
</feature>
<sequence>MSNMSEKLPGVGALIASLLLPATASAYDLSDVFGGKVKFSIGGYAKLSAMWTDTDSGSLAGGASGTGRTFYLPSSIPTGGSDGDAVFDMTARESRIHFKANTLAGDHALGMVLEMDFLTTGFGNEVVSNSNSPRLRHYFLTYDNWLFGQTWSTFMDTAALPDALDFLGAPEGTVFIRQPMIRYSWNGFQIALENPETFTDTGVNDDNSVPDIAANYKLSRDWGHLRLNGLFRELKYDDGTNEDSTTGWGVGISGKVKVMDRDDFRFALNYGDGMGRYTSLGVARDAVVDPANGDLESVESVAGFAAYRHQWNSKWRSNLIYSFVEVDNPSAAPGSLNESASSVQVNLMYNPTKPITLGLMYLKGELEKESGDDGELDRIQFAAKYSF</sequence>